<dbReference type="PANTHER" id="PTHR33908">
    <property type="entry name" value="MANNOSYLTRANSFERASE YKCB-RELATED"/>
    <property type="match status" value="1"/>
</dbReference>
<feature type="transmembrane region" description="Helical" evidence="9">
    <location>
        <begin position="325"/>
        <end position="346"/>
    </location>
</feature>
<feature type="transmembrane region" description="Helical" evidence="9">
    <location>
        <begin position="353"/>
        <end position="377"/>
    </location>
</feature>
<dbReference type="STRING" id="42256.RradSPS_0489"/>
<feature type="transmembrane region" description="Helical" evidence="9">
    <location>
        <begin position="98"/>
        <end position="117"/>
    </location>
</feature>
<keyword evidence="3" id="KW-0328">Glycosyltransferase</keyword>
<comment type="subcellular location">
    <subcellularLocation>
        <location evidence="1">Cell membrane</location>
        <topology evidence="1">Multi-pass membrane protein</topology>
    </subcellularLocation>
</comment>
<accession>A0A023WZW3</accession>
<reference evidence="10 12" key="1">
    <citation type="submission" date="2014-03" db="EMBL/GenBank/DDBJ databases">
        <title>Complete genome sequence of the Radio-Resistant Rubrobacter radiotolerans RSPS-4.</title>
        <authorList>
            <person name="Egas C.C."/>
            <person name="Barroso C.C."/>
            <person name="Froufe H.J.C."/>
            <person name="Pacheco J.J."/>
            <person name="Albuquerque L.L."/>
            <person name="da Costa M.M.S."/>
        </authorList>
    </citation>
    <scope>NUCLEOTIDE SEQUENCE [LARGE SCALE GENOMIC DNA]</scope>
    <source>
        <strain evidence="10 12">RSPS-4</strain>
    </source>
</reference>
<evidence type="ECO:0000256" key="3">
    <source>
        <dbReference type="ARBA" id="ARBA00022676"/>
    </source>
</evidence>
<keyword evidence="7 9" id="KW-0472">Membrane</keyword>
<feature type="transmembrane region" description="Helical" evidence="9">
    <location>
        <begin position="21"/>
        <end position="38"/>
    </location>
</feature>
<dbReference type="GO" id="GO:0005886">
    <property type="term" value="C:plasma membrane"/>
    <property type="evidence" value="ECO:0007669"/>
    <property type="project" value="UniProtKB-SubCell"/>
</dbReference>
<evidence type="ECO:0000256" key="5">
    <source>
        <dbReference type="ARBA" id="ARBA00022692"/>
    </source>
</evidence>
<keyword evidence="5 9" id="KW-0812">Transmembrane</keyword>
<feature type="transmembrane region" description="Helical" evidence="9">
    <location>
        <begin position="123"/>
        <end position="142"/>
    </location>
</feature>
<dbReference type="Proteomes" id="UP000025229">
    <property type="component" value="Chromosome"/>
</dbReference>
<evidence type="ECO:0008006" key="13">
    <source>
        <dbReference type="Google" id="ProtNLM"/>
    </source>
</evidence>
<name>A0A023WZW3_RUBRA</name>
<reference evidence="11" key="2">
    <citation type="submission" date="2023-11" db="EMBL/GenBank/DDBJ databases">
        <title>MicrobeMod: A computational toolkit for identifying prokaryotic methylation and restriction-modification with nanopore sequencing.</title>
        <authorList>
            <person name="Crits-Christoph A."/>
            <person name="Kang S.C."/>
            <person name="Lee H."/>
            <person name="Ostrov N."/>
        </authorList>
    </citation>
    <scope>NUCLEOTIDE SEQUENCE</scope>
    <source>
        <strain evidence="11">ATCC 51242</strain>
    </source>
</reference>
<feature type="transmembrane region" description="Helical" evidence="9">
    <location>
        <begin position="271"/>
        <end position="291"/>
    </location>
</feature>
<protein>
    <recommendedName>
        <fullName evidence="13">Dolichyl-phosphate-mannose-protein mannosyltransferase</fullName>
    </recommendedName>
</protein>
<evidence type="ECO:0000313" key="11">
    <source>
        <dbReference type="EMBL" id="MDX5893187.1"/>
    </source>
</evidence>
<dbReference type="AlphaFoldDB" id="A0A023WZW3"/>
<dbReference type="KEGG" id="rrd:RradSPS_0489"/>
<feature type="transmembrane region" description="Helical" evidence="9">
    <location>
        <begin position="298"/>
        <end position="319"/>
    </location>
</feature>
<dbReference type="GO" id="GO:0016763">
    <property type="term" value="F:pentosyltransferase activity"/>
    <property type="evidence" value="ECO:0007669"/>
    <property type="project" value="TreeGrafter"/>
</dbReference>
<keyword evidence="12" id="KW-1185">Reference proteome</keyword>
<dbReference type="PANTHER" id="PTHR33908:SF11">
    <property type="entry name" value="MEMBRANE PROTEIN"/>
    <property type="match status" value="1"/>
</dbReference>
<dbReference type="EMBL" id="CP007514">
    <property type="protein sequence ID" value="AHY45772.1"/>
    <property type="molecule type" value="Genomic_DNA"/>
</dbReference>
<gene>
    <name evidence="10" type="ORF">RradSPS_0489</name>
    <name evidence="11" type="ORF">SIL72_03995</name>
</gene>
<evidence type="ECO:0000313" key="10">
    <source>
        <dbReference type="EMBL" id="AHY45772.1"/>
    </source>
</evidence>
<sequence>MSGKVDRSGAGKGSGRRGRSAFAALAVFSLAAAVYATYGFDGPLYRDYGIYLYGGQRLAEGVPPYAGIFDHKGPLPVALAGLGVIVSGWLGSDEVYTVRAVFFFAACLSAVAVYALGESAFRSRTVGFLAALTFLGFGGYSVAAGSGPEPKTPLVLFQALCLAAMFGKRWFWAGLLGALAALTWQPTGILLVVGLALVLFRSAAERWSATARFVAGAAAPLVGTFLYYLYSGALRELFEGLLIFNLLRVSRSGGPPFVNPDRILHSVGEGYGLMAPVAVLGLGAIVALYFSRPARRRFAPLLLSMPLFVLWSLTDFQVAQDFYVFLPYAAVGFGAMLAGVAAALAGSAHAVRWGYGGAVVPVMGSLLLGAAVGGPLLDGTARPEPSLKEQRASAEEVRARLGEGARVASINAPQALALLGETNPNPYLFITDGIDRQISAEHPGGFEGWLRDLERHDPDALAFFADAQRQPPDADLTERHDELLADWLYTNGYKAEKVGNFWLYVRGQESRRPARGGRRSRHRRSRRPARRGSA</sequence>
<dbReference type="OrthoDB" id="3764134at2"/>
<evidence type="ECO:0000313" key="12">
    <source>
        <dbReference type="Proteomes" id="UP000025229"/>
    </source>
</evidence>
<proteinExistence type="predicted"/>
<dbReference type="GO" id="GO:0009103">
    <property type="term" value="P:lipopolysaccharide biosynthetic process"/>
    <property type="evidence" value="ECO:0007669"/>
    <property type="project" value="UniProtKB-ARBA"/>
</dbReference>
<dbReference type="InterPro" id="IPR050297">
    <property type="entry name" value="LipidA_mod_glycosyltrf_83"/>
</dbReference>
<evidence type="ECO:0000256" key="2">
    <source>
        <dbReference type="ARBA" id="ARBA00022475"/>
    </source>
</evidence>
<dbReference type="eggNOG" id="ENOG50321MF">
    <property type="taxonomic scope" value="Bacteria"/>
</dbReference>
<evidence type="ECO:0000256" key="8">
    <source>
        <dbReference type="SAM" id="MobiDB-lite"/>
    </source>
</evidence>
<evidence type="ECO:0000256" key="9">
    <source>
        <dbReference type="SAM" id="Phobius"/>
    </source>
</evidence>
<organism evidence="10 12">
    <name type="scientific">Rubrobacter radiotolerans</name>
    <name type="common">Arthrobacter radiotolerans</name>
    <dbReference type="NCBI Taxonomy" id="42256"/>
    <lineage>
        <taxon>Bacteria</taxon>
        <taxon>Bacillati</taxon>
        <taxon>Actinomycetota</taxon>
        <taxon>Rubrobacteria</taxon>
        <taxon>Rubrobacterales</taxon>
        <taxon>Rubrobacteraceae</taxon>
        <taxon>Rubrobacter</taxon>
    </lineage>
</organism>
<feature type="transmembrane region" description="Helical" evidence="9">
    <location>
        <begin position="178"/>
        <end position="200"/>
    </location>
</feature>
<dbReference type="Proteomes" id="UP001281130">
    <property type="component" value="Unassembled WGS sequence"/>
</dbReference>
<keyword evidence="4" id="KW-0808">Transferase</keyword>
<dbReference type="EMBL" id="JAWXXX010000001">
    <property type="protein sequence ID" value="MDX5893187.1"/>
    <property type="molecule type" value="Genomic_DNA"/>
</dbReference>
<dbReference type="RefSeq" id="WP_143533825.1">
    <property type="nucleotide sequence ID" value="NZ_CP007514.1"/>
</dbReference>
<feature type="compositionally biased region" description="Basic residues" evidence="8">
    <location>
        <begin position="513"/>
        <end position="534"/>
    </location>
</feature>
<evidence type="ECO:0000256" key="1">
    <source>
        <dbReference type="ARBA" id="ARBA00004651"/>
    </source>
</evidence>
<keyword evidence="2" id="KW-1003">Cell membrane</keyword>
<feature type="region of interest" description="Disordered" evidence="8">
    <location>
        <begin position="509"/>
        <end position="534"/>
    </location>
</feature>
<keyword evidence="6 9" id="KW-1133">Transmembrane helix</keyword>
<dbReference type="HOGENOM" id="CLU_509845_0_0_11"/>
<evidence type="ECO:0000256" key="4">
    <source>
        <dbReference type="ARBA" id="ARBA00022679"/>
    </source>
</evidence>
<evidence type="ECO:0000256" key="6">
    <source>
        <dbReference type="ARBA" id="ARBA00022989"/>
    </source>
</evidence>
<feature type="transmembrane region" description="Helical" evidence="9">
    <location>
        <begin position="212"/>
        <end position="230"/>
    </location>
</feature>
<evidence type="ECO:0000256" key="7">
    <source>
        <dbReference type="ARBA" id="ARBA00023136"/>
    </source>
</evidence>